<dbReference type="SUPFAM" id="SSF52540">
    <property type="entry name" value="P-loop containing nucleoside triphosphate hydrolases"/>
    <property type="match status" value="1"/>
</dbReference>
<dbReference type="STRING" id="52770.BSZ40_02340"/>
<comment type="subcellular location">
    <subcellularLocation>
        <location evidence="3">Cytoplasm</location>
    </subcellularLocation>
</comment>
<evidence type="ECO:0000313" key="6">
    <source>
        <dbReference type="Proteomes" id="UP000185612"/>
    </source>
</evidence>
<dbReference type="EC" id="2.7.1.24" evidence="3 4"/>
<dbReference type="UniPathway" id="UPA00241">
    <property type="reaction ID" value="UER00356"/>
</dbReference>
<dbReference type="CDD" id="cd02022">
    <property type="entry name" value="DPCK"/>
    <property type="match status" value="1"/>
</dbReference>
<comment type="pathway">
    <text evidence="3">Cofactor biosynthesis; coenzyme A biosynthesis; CoA from (R)-pantothenate: step 5/5.</text>
</comment>
<keyword evidence="6" id="KW-1185">Reference proteome</keyword>
<dbReference type="NCBIfam" id="NF002879">
    <property type="entry name" value="PRK03333.1"/>
    <property type="match status" value="1"/>
</dbReference>
<keyword evidence="1 3" id="KW-0547">Nucleotide-binding</keyword>
<dbReference type="AlphaFoldDB" id="A0A1Q5PYE1"/>
<dbReference type="NCBIfam" id="TIGR00152">
    <property type="entry name" value="dephospho-CoA kinase"/>
    <property type="match status" value="1"/>
</dbReference>
<evidence type="ECO:0000256" key="4">
    <source>
        <dbReference type="NCBIfam" id="TIGR00152"/>
    </source>
</evidence>
<accession>A0A1Q5PYE1</accession>
<dbReference type="GO" id="GO:0005524">
    <property type="term" value="F:ATP binding"/>
    <property type="evidence" value="ECO:0007669"/>
    <property type="project" value="UniProtKB-UniRule"/>
</dbReference>
<comment type="similarity">
    <text evidence="3">Belongs to the CoaE family.</text>
</comment>
<feature type="binding site" evidence="3">
    <location>
        <begin position="8"/>
        <end position="13"/>
    </location>
    <ligand>
        <name>ATP</name>
        <dbReference type="ChEBI" id="CHEBI:30616"/>
    </ligand>
</feature>
<name>A0A1Q5PYE1_9ACTO</name>
<keyword evidence="3" id="KW-0963">Cytoplasm</keyword>
<keyword evidence="3 5" id="KW-0418">Kinase</keyword>
<reference evidence="6" key="1">
    <citation type="submission" date="2016-12" db="EMBL/GenBank/DDBJ databases">
        <authorList>
            <person name="Meng X."/>
        </authorList>
    </citation>
    <scope>NUCLEOTIDE SEQUENCE [LARGE SCALE GENOMIC DNA]</scope>
    <source>
        <strain evidence="6">DSM 20732</strain>
    </source>
</reference>
<comment type="catalytic activity">
    <reaction evidence="3">
        <text>3'-dephospho-CoA + ATP = ADP + CoA + H(+)</text>
        <dbReference type="Rhea" id="RHEA:18245"/>
        <dbReference type="ChEBI" id="CHEBI:15378"/>
        <dbReference type="ChEBI" id="CHEBI:30616"/>
        <dbReference type="ChEBI" id="CHEBI:57287"/>
        <dbReference type="ChEBI" id="CHEBI:57328"/>
        <dbReference type="ChEBI" id="CHEBI:456216"/>
        <dbReference type="EC" id="2.7.1.24"/>
    </reaction>
</comment>
<gene>
    <name evidence="3" type="primary">coaE</name>
    <name evidence="5" type="ORF">BSZ40_02340</name>
</gene>
<dbReference type="PANTHER" id="PTHR10695:SF46">
    <property type="entry name" value="BIFUNCTIONAL COENZYME A SYNTHASE-RELATED"/>
    <property type="match status" value="1"/>
</dbReference>
<dbReference type="GO" id="GO:0004140">
    <property type="term" value="F:dephospho-CoA kinase activity"/>
    <property type="evidence" value="ECO:0007669"/>
    <property type="project" value="UniProtKB-UniRule"/>
</dbReference>
<dbReference type="GO" id="GO:0005737">
    <property type="term" value="C:cytoplasm"/>
    <property type="evidence" value="ECO:0007669"/>
    <property type="project" value="UniProtKB-SubCell"/>
</dbReference>
<dbReference type="FunCoup" id="A0A1Q5PYE1">
    <property type="interactions" value="52"/>
</dbReference>
<dbReference type="Pfam" id="PF01121">
    <property type="entry name" value="CoaE"/>
    <property type="match status" value="1"/>
</dbReference>
<dbReference type="EMBL" id="MQVS01000002">
    <property type="protein sequence ID" value="OKL52506.1"/>
    <property type="molecule type" value="Genomic_DNA"/>
</dbReference>
<proteinExistence type="inferred from homology"/>
<dbReference type="PROSITE" id="PS51219">
    <property type="entry name" value="DPCK"/>
    <property type="match status" value="1"/>
</dbReference>
<evidence type="ECO:0000256" key="3">
    <source>
        <dbReference type="HAMAP-Rule" id="MF_00376"/>
    </source>
</evidence>
<organism evidence="5 6">
    <name type="scientific">Buchananella hordeovulneris</name>
    <dbReference type="NCBI Taxonomy" id="52770"/>
    <lineage>
        <taxon>Bacteria</taxon>
        <taxon>Bacillati</taxon>
        <taxon>Actinomycetota</taxon>
        <taxon>Actinomycetes</taxon>
        <taxon>Actinomycetales</taxon>
        <taxon>Actinomycetaceae</taxon>
        <taxon>Buchananella</taxon>
    </lineage>
</organism>
<comment type="function">
    <text evidence="3">Catalyzes the phosphorylation of the 3'-hydroxyl group of dephosphocoenzyme A to form coenzyme A.</text>
</comment>
<dbReference type="Gene3D" id="3.40.50.300">
    <property type="entry name" value="P-loop containing nucleotide triphosphate hydrolases"/>
    <property type="match status" value="1"/>
</dbReference>
<dbReference type="HAMAP" id="MF_00376">
    <property type="entry name" value="Dephospho_CoA_kinase"/>
    <property type="match status" value="1"/>
</dbReference>
<protein>
    <recommendedName>
        <fullName evidence="3 4">Dephospho-CoA kinase</fullName>
        <ecNumber evidence="3 4">2.7.1.24</ecNumber>
    </recommendedName>
    <alternativeName>
        <fullName evidence="3">Dephosphocoenzyme A kinase</fullName>
    </alternativeName>
</protein>
<keyword evidence="2 3" id="KW-0067">ATP-binding</keyword>
<sequence>MGLTGGIGSGKSTVAQLCAQRGARVVSADELARRVVEPGSEALAQLARQFGGQLLLADGSLDRAALGQRIFADPQARRRVEKLLHPRIQAMAKHAFASAPTGATVIYDIPLLVEAADAADFDEVCVVEAPLEVRLARLADRGLDRAAALARIEQQASDEERRALADVIIDNSGNLEQLARQVEPHLQRWRQRAHALLARTPER</sequence>
<keyword evidence="3" id="KW-0808">Transferase</keyword>
<dbReference type="OrthoDB" id="9812943at2"/>
<keyword evidence="3" id="KW-0173">Coenzyme A biosynthesis</keyword>
<evidence type="ECO:0000256" key="2">
    <source>
        <dbReference type="ARBA" id="ARBA00022840"/>
    </source>
</evidence>
<dbReference type="InterPro" id="IPR027417">
    <property type="entry name" value="P-loop_NTPase"/>
</dbReference>
<dbReference type="InParanoid" id="A0A1Q5PYE1"/>
<dbReference type="Proteomes" id="UP000185612">
    <property type="component" value="Unassembled WGS sequence"/>
</dbReference>
<evidence type="ECO:0000313" key="5">
    <source>
        <dbReference type="EMBL" id="OKL52506.1"/>
    </source>
</evidence>
<evidence type="ECO:0000256" key="1">
    <source>
        <dbReference type="ARBA" id="ARBA00022741"/>
    </source>
</evidence>
<dbReference type="PANTHER" id="PTHR10695">
    <property type="entry name" value="DEPHOSPHO-COA KINASE-RELATED"/>
    <property type="match status" value="1"/>
</dbReference>
<dbReference type="GO" id="GO:0015937">
    <property type="term" value="P:coenzyme A biosynthetic process"/>
    <property type="evidence" value="ECO:0007669"/>
    <property type="project" value="UniProtKB-UniRule"/>
</dbReference>
<dbReference type="InterPro" id="IPR001977">
    <property type="entry name" value="Depp_CoAkinase"/>
</dbReference>
<comment type="caution">
    <text evidence="5">The sequence shown here is derived from an EMBL/GenBank/DDBJ whole genome shotgun (WGS) entry which is preliminary data.</text>
</comment>